<proteinExistence type="predicted"/>
<evidence type="ECO:0000313" key="2">
    <source>
        <dbReference type="Proteomes" id="UP001157046"/>
    </source>
</evidence>
<accession>A0ABQ6J2W5</accession>
<dbReference type="EMBL" id="BSUY01000001">
    <property type="protein sequence ID" value="GMA81856.1"/>
    <property type="molecule type" value="Genomic_DNA"/>
</dbReference>
<protein>
    <recommendedName>
        <fullName evidence="3">Peptidylprolyl isomerase</fullName>
    </recommendedName>
</protein>
<name>A0ABQ6J2W5_9GAMM</name>
<sequence length="89" mass="10297">MPEFERQLLTAEIGLQPYPIESRYGFHIVDIKHKIAGNPLPFEAVSDRISLYLNEKVRQKAIAQYIQVLIDEAHIEGFDFDTNNEPLLQ</sequence>
<evidence type="ECO:0000313" key="1">
    <source>
        <dbReference type="EMBL" id="GMA81856.1"/>
    </source>
</evidence>
<dbReference type="Gene3D" id="3.10.50.40">
    <property type="match status" value="1"/>
</dbReference>
<organism evidence="1 2">
    <name type="scientific">Shewanella glacialipiscicola</name>
    <dbReference type="NCBI Taxonomy" id="614069"/>
    <lineage>
        <taxon>Bacteria</taxon>
        <taxon>Pseudomonadati</taxon>
        <taxon>Pseudomonadota</taxon>
        <taxon>Gammaproteobacteria</taxon>
        <taxon>Alteromonadales</taxon>
        <taxon>Shewanellaceae</taxon>
        <taxon>Shewanella</taxon>
    </lineage>
</organism>
<keyword evidence="2" id="KW-1185">Reference proteome</keyword>
<comment type="caution">
    <text evidence="1">The sequence shown here is derived from an EMBL/GenBank/DDBJ whole genome shotgun (WGS) entry which is preliminary data.</text>
</comment>
<gene>
    <name evidence="1" type="ORF">GCM10025855_13890</name>
</gene>
<reference evidence="2" key="1">
    <citation type="journal article" date="2019" name="Int. J. Syst. Evol. Microbiol.">
        <title>The Global Catalogue of Microorganisms (GCM) 10K type strain sequencing project: providing services to taxonomists for standard genome sequencing and annotation.</title>
        <authorList>
            <consortium name="The Broad Institute Genomics Platform"/>
            <consortium name="The Broad Institute Genome Sequencing Center for Infectious Disease"/>
            <person name="Wu L."/>
            <person name="Ma J."/>
        </authorList>
    </citation>
    <scope>NUCLEOTIDE SEQUENCE [LARGE SCALE GENOMIC DNA]</scope>
    <source>
        <strain evidence="2">NBRC 102030</strain>
    </source>
</reference>
<dbReference type="Proteomes" id="UP001157046">
    <property type="component" value="Unassembled WGS sequence"/>
</dbReference>
<dbReference type="InterPro" id="IPR046357">
    <property type="entry name" value="PPIase_dom_sf"/>
</dbReference>
<evidence type="ECO:0008006" key="3">
    <source>
        <dbReference type="Google" id="ProtNLM"/>
    </source>
</evidence>